<feature type="region of interest" description="Disordered" evidence="1">
    <location>
        <begin position="1"/>
        <end position="36"/>
    </location>
</feature>
<feature type="non-terminal residue" evidence="2">
    <location>
        <position position="99"/>
    </location>
</feature>
<feature type="compositionally biased region" description="Basic residues" evidence="1">
    <location>
        <begin position="1"/>
        <end position="11"/>
    </location>
</feature>
<feature type="compositionally biased region" description="Basic and acidic residues" evidence="1">
    <location>
        <begin position="63"/>
        <end position="75"/>
    </location>
</feature>
<gene>
    <name evidence="2" type="ORF">AVDCRST_MAG70-2544</name>
</gene>
<organism evidence="2">
    <name type="scientific">uncultured Thermomicrobiales bacterium</name>
    <dbReference type="NCBI Taxonomy" id="1645740"/>
    <lineage>
        <taxon>Bacteria</taxon>
        <taxon>Pseudomonadati</taxon>
        <taxon>Thermomicrobiota</taxon>
        <taxon>Thermomicrobia</taxon>
        <taxon>Thermomicrobiales</taxon>
        <taxon>environmental samples</taxon>
    </lineage>
</organism>
<sequence>LLLRRRRHGTAHRPLGDRQTAGLRQPAEGYRGPCRGWPGARWVVGGGRVRHSRLHRRPKRHRDGAVPDRADSRDARRARRCERRGPSGQRCGPGPRSTV</sequence>
<dbReference type="AlphaFoldDB" id="A0A6J4VC43"/>
<feature type="region of interest" description="Disordered" evidence="1">
    <location>
        <begin position="48"/>
        <end position="99"/>
    </location>
</feature>
<proteinExistence type="predicted"/>
<feature type="compositionally biased region" description="Basic residues" evidence="1">
    <location>
        <begin position="48"/>
        <end position="62"/>
    </location>
</feature>
<accession>A0A6J4VC43</accession>
<reference evidence="2" key="1">
    <citation type="submission" date="2020-02" db="EMBL/GenBank/DDBJ databases">
        <authorList>
            <person name="Meier V. D."/>
        </authorList>
    </citation>
    <scope>NUCLEOTIDE SEQUENCE</scope>
    <source>
        <strain evidence="2">AVDCRST_MAG70</strain>
    </source>
</reference>
<evidence type="ECO:0000256" key="1">
    <source>
        <dbReference type="SAM" id="MobiDB-lite"/>
    </source>
</evidence>
<dbReference type="EMBL" id="CADCWH010000405">
    <property type="protein sequence ID" value="CAA9571418.1"/>
    <property type="molecule type" value="Genomic_DNA"/>
</dbReference>
<feature type="non-terminal residue" evidence="2">
    <location>
        <position position="1"/>
    </location>
</feature>
<protein>
    <submittedName>
        <fullName evidence="2">Uncharacterized protein</fullName>
    </submittedName>
</protein>
<name>A0A6J4VC43_9BACT</name>
<evidence type="ECO:0000313" key="2">
    <source>
        <dbReference type="EMBL" id="CAA9571418.1"/>
    </source>
</evidence>